<dbReference type="InterPro" id="IPR009612">
    <property type="entry name" value="IcmF-rel"/>
</dbReference>
<name>A0A1I7KPE3_9BURK</name>
<dbReference type="Pfam" id="PF06744">
    <property type="entry name" value="IcmF_C"/>
    <property type="match status" value="1"/>
</dbReference>
<keyword evidence="6" id="KW-1185">Reference proteome</keyword>
<evidence type="ECO:0000256" key="1">
    <source>
        <dbReference type="SAM" id="Phobius"/>
    </source>
</evidence>
<feature type="domain" description="Type VI secretion system IcmF C-terminal" evidence="2">
    <location>
        <begin position="1075"/>
        <end position="1180"/>
    </location>
</feature>
<keyword evidence="1" id="KW-0812">Transmembrane</keyword>
<evidence type="ECO:0000259" key="4">
    <source>
        <dbReference type="Pfam" id="PF14331"/>
    </source>
</evidence>
<keyword evidence="1" id="KW-1133">Transmembrane helix</keyword>
<dbReference type="Proteomes" id="UP000199391">
    <property type="component" value="Unassembled WGS sequence"/>
</dbReference>
<dbReference type="InterPro" id="IPR053156">
    <property type="entry name" value="T6SS_TssM-like"/>
</dbReference>
<dbReference type="PANTHER" id="PTHR36153">
    <property type="entry name" value="INNER MEMBRANE PROTEIN-RELATED"/>
    <property type="match status" value="1"/>
</dbReference>
<keyword evidence="1" id="KW-0472">Membrane</keyword>
<protein>
    <submittedName>
        <fullName evidence="5">Type VI secretion system protein ImpL</fullName>
    </submittedName>
</protein>
<dbReference type="OrthoDB" id="9758229at2"/>
<accession>A0A1I7KPE3</accession>
<evidence type="ECO:0000259" key="3">
    <source>
        <dbReference type="Pfam" id="PF06761"/>
    </source>
</evidence>
<dbReference type="InterPro" id="IPR017731">
    <property type="entry name" value="TssM1-like"/>
</dbReference>
<reference evidence="6" key="1">
    <citation type="submission" date="2016-10" db="EMBL/GenBank/DDBJ databases">
        <authorList>
            <person name="Varghese N."/>
            <person name="Submissions S."/>
        </authorList>
    </citation>
    <scope>NUCLEOTIDE SEQUENCE [LARGE SCALE GENOMIC DNA]</scope>
    <source>
        <strain evidence="6">CGMCC 1.11014</strain>
    </source>
</reference>
<dbReference type="InterPro" id="IPR025743">
    <property type="entry name" value="TssM1_N"/>
</dbReference>
<organism evidence="5 6">
    <name type="scientific">Pseudoduganella namucuonensis</name>
    <dbReference type="NCBI Taxonomy" id="1035707"/>
    <lineage>
        <taxon>Bacteria</taxon>
        <taxon>Pseudomonadati</taxon>
        <taxon>Pseudomonadota</taxon>
        <taxon>Betaproteobacteria</taxon>
        <taxon>Burkholderiales</taxon>
        <taxon>Oxalobacteraceae</taxon>
        <taxon>Telluria group</taxon>
        <taxon>Pseudoduganella</taxon>
    </lineage>
</organism>
<gene>
    <name evidence="5" type="ORF">SAMN05216552_101895</name>
</gene>
<sequence length="1199" mass="129940">MSKLLAPLGLVAAGLLVWLVGPLVAVADYRPLESARARLAAIGLVAALCVGRMAWGLFKARRANARMMAGLLEQPEPPGPATPAPGTEEVALLRRRFEQALAVLKRARVGGAGGTLARMARPWVYELPWYVFIGAPGSGKTTALLNAGLRFPLAERFGQGPLAGVGGTRNCDWWFTDEAVLLDTAGRYATQDSEPPADSAAWNGFLQLLVQFRPRRPVNGVLLTLSATELLEPDPGRRAAHCAALRLRIEELHRRLAIRFPVYVLVTKTDLLAGFAEFFSEFGQDEREQVWGATLALDTSAPPRAAFQEELEALGRRIDAGLLDRLQRERDPQNRARLYVFPQQFAVLRHALDGFLEALFAPSAFTEAAQVRGVYFTSATQEGSPIDRVMAALGRALQLERQVLPPQRPAGKSFFLTRLLRDVVFREAGLACVNPRRERRRQLGQAAALAAALLLACGAIGAWSVSYLRNRAYVEEVDERRAMLAARLQPDPGSPASRTLPALLPLLDAARGLADMPGHDTPPLSMGFGLYQGDKLGAAARDAYSRLLRELLLPRLALRLEQQLRGEVRGTAGDPESLYALLKAYLMLHDPRHFDGAALKSFIAAGLEDDLARELEGESGEEPGAERRGALDQHLDALLARGDMAATAHQPDPRLVAEARAAVAATPLAERIYRRLARDGLGAGLPEFTIARAGGPSAALVFTRASGKPLSAGVPGLYSHDGYHTAFAAASERATAQLAGEEAWVLGNAGGPDAADPADPATRARLLEQVRRLYLQDYARVWEGYIGDIRLVRAGSLRQSVELARILSGPETPLPPLLRAIVREVTLRPAEAAGKTALEQAGETADSARRRLRQLFGRPSPPVAAAAPDRPEDIVDRRFEDLRRMVRADPPGTPPPVDAAIGLVKELYTLLTATEAALRGGTTPPPSEVPVKIRAEAGHLPEPVRSLLLNLAGAGATQTMGLTRAQLGRELRSAVFEFCRQAIAGRYPFTRNSQRDVTPEDFRRLFAAGGVLDDFFQKRLAPYVDTSARPWRLRDLGEAGLGAGDSPALVQFQRAQAIRAAFFPGTSQDAALRLEFKPLAMDAAISQFLLDVDGQPVKFSQGQAPAPVPVQWPGPRGGGQVRVQLTPPGAQAAGLLYEGPWALFRMFDQLRIDGGAQAEKFVATFDIDGRKARLEVRAASVRNPFRLRELEQFECPGQL</sequence>
<dbReference type="EMBL" id="FPBO01000018">
    <property type="protein sequence ID" value="SFU99289.1"/>
    <property type="molecule type" value="Genomic_DNA"/>
</dbReference>
<dbReference type="InterPro" id="IPR027417">
    <property type="entry name" value="P-loop_NTPase"/>
</dbReference>
<feature type="domain" description="Type VI secretion system component TssM1 N-terminal" evidence="4">
    <location>
        <begin position="198"/>
        <end position="451"/>
    </location>
</feature>
<dbReference type="NCBIfam" id="TIGR03348">
    <property type="entry name" value="VI_IcmF"/>
    <property type="match status" value="1"/>
</dbReference>
<dbReference type="STRING" id="1035707.SAMN05216552_101895"/>
<dbReference type="PANTHER" id="PTHR36153:SF1">
    <property type="entry name" value="TYPE VI SECRETION SYSTEM COMPONENT TSSM1"/>
    <property type="match status" value="1"/>
</dbReference>
<dbReference type="Pfam" id="PF14331">
    <property type="entry name" value="IcmF-related_N"/>
    <property type="match status" value="1"/>
</dbReference>
<evidence type="ECO:0000259" key="2">
    <source>
        <dbReference type="Pfam" id="PF06744"/>
    </source>
</evidence>
<evidence type="ECO:0000313" key="5">
    <source>
        <dbReference type="EMBL" id="SFU99289.1"/>
    </source>
</evidence>
<dbReference type="SUPFAM" id="SSF52540">
    <property type="entry name" value="P-loop containing nucleoside triphosphate hydrolases"/>
    <property type="match status" value="1"/>
</dbReference>
<dbReference type="Pfam" id="PF06761">
    <property type="entry name" value="IcmF-related"/>
    <property type="match status" value="1"/>
</dbReference>
<dbReference type="RefSeq" id="WP_093557149.1">
    <property type="nucleotide sequence ID" value="NZ_FPBO01000018.1"/>
</dbReference>
<dbReference type="InterPro" id="IPR010623">
    <property type="entry name" value="IcmF_C"/>
</dbReference>
<dbReference type="AlphaFoldDB" id="A0A1I7KPE3"/>
<proteinExistence type="predicted"/>
<evidence type="ECO:0000313" key="6">
    <source>
        <dbReference type="Proteomes" id="UP000199391"/>
    </source>
</evidence>
<feature type="domain" description="IcmF-related" evidence="3">
    <location>
        <begin position="504"/>
        <end position="825"/>
    </location>
</feature>
<feature type="transmembrane region" description="Helical" evidence="1">
    <location>
        <begin position="37"/>
        <end position="58"/>
    </location>
</feature>